<dbReference type="RefSeq" id="WP_232184582.1">
    <property type="nucleotide sequence ID" value="NZ_JAIOAP010000003.1"/>
</dbReference>
<dbReference type="EMBL" id="JASKHM010000004">
    <property type="protein sequence ID" value="MEQ4482663.1"/>
    <property type="molecule type" value="Genomic_DNA"/>
</dbReference>
<proteinExistence type="predicted"/>
<dbReference type="Gene3D" id="1.20.5.190">
    <property type="match status" value="1"/>
</dbReference>
<comment type="caution">
    <text evidence="2">The sequence shown here is derived from an EMBL/GenBank/DDBJ whole genome shotgun (WGS) entry which is preliminary data.</text>
</comment>
<sequence length="118" mass="13574">MSDKKMDLILKKLDTMEALQNSQGEHIQQLIQIVGATNAKLEELTEDVQQVKDELSIVKEDVQQVKDDLSIVKEDVNILKTNQQTILNIQQEQQKILERLSVRSISHEADIAELRRIK</sequence>
<evidence type="ECO:0000256" key="1">
    <source>
        <dbReference type="SAM" id="Coils"/>
    </source>
</evidence>
<gene>
    <name evidence="2" type="ORF">QJS35_09670</name>
</gene>
<evidence type="ECO:0000313" key="2">
    <source>
        <dbReference type="EMBL" id="MEQ4482663.1"/>
    </source>
</evidence>
<keyword evidence="3" id="KW-1185">Reference proteome</keyword>
<reference evidence="2 3" key="1">
    <citation type="journal article" date="2023" name="Genome Announc.">
        <title>Pan-Genome Analyses of the Genus Cohnella and Proposal of the Novel Species Cohnella silvisoli sp. nov., Isolated from Forest Soil.</title>
        <authorList>
            <person name="Wang C."/>
            <person name="Mao L."/>
            <person name="Bao G."/>
            <person name="Zhu H."/>
        </authorList>
    </citation>
    <scope>NUCLEOTIDE SEQUENCE [LARGE SCALE GENOMIC DNA]</scope>
    <source>
        <strain evidence="2 3">NL03-T5-1</strain>
    </source>
</reference>
<evidence type="ECO:0000313" key="3">
    <source>
        <dbReference type="Proteomes" id="UP001493487"/>
    </source>
</evidence>
<dbReference type="Proteomes" id="UP001493487">
    <property type="component" value="Unassembled WGS sequence"/>
</dbReference>
<accession>A0ABV1KS02</accession>
<organism evidence="2 3">
    <name type="scientific">Cohnella silvisoli</name>
    <dbReference type="NCBI Taxonomy" id="2873699"/>
    <lineage>
        <taxon>Bacteria</taxon>
        <taxon>Bacillati</taxon>
        <taxon>Bacillota</taxon>
        <taxon>Bacilli</taxon>
        <taxon>Bacillales</taxon>
        <taxon>Paenibacillaceae</taxon>
        <taxon>Cohnella</taxon>
    </lineage>
</organism>
<name>A0ABV1KS02_9BACL</name>
<keyword evidence="1" id="KW-0175">Coiled coil</keyword>
<feature type="coiled-coil region" evidence="1">
    <location>
        <begin position="27"/>
        <end position="68"/>
    </location>
</feature>
<protein>
    <submittedName>
        <fullName evidence="2">Uncharacterized protein</fullName>
    </submittedName>
</protein>